<dbReference type="OrthoDB" id="1922870at2759"/>
<evidence type="ECO:0000313" key="2">
    <source>
        <dbReference type="Proteomes" id="UP000187203"/>
    </source>
</evidence>
<accession>A0A1R3GZQ1</accession>
<name>A0A1R3GZQ1_9ROSI</name>
<sequence length="202" mass="23000">MAWQEHKNIGLNVWESAPAPLTEKIGRVESALITWNSDTFGNVFKPKARIQARLGGIERALENNPNPFLFNLEKELQQSYEDLLKREELIWFQKSRIKWILSGDRNISYFHTLALVRRSKNKIGALKDSDGAWIDDKELLKAHAVNYFKDLFTEKDKPQFSYTGDGGTSLHMLNVTCVDIILKMSYILSGTVEMPPLSGALS</sequence>
<organism evidence="1 2">
    <name type="scientific">Corchorus olitorius</name>
    <dbReference type="NCBI Taxonomy" id="93759"/>
    <lineage>
        <taxon>Eukaryota</taxon>
        <taxon>Viridiplantae</taxon>
        <taxon>Streptophyta</taxon>
        <taxon>Embryophyta</taxon>
        <taxon>Tracheophyta</taxon>
        <taxon>Spermatophyta</taxon>
        <taxon>Magnoliopsida</taxon>
        <taxon>eudicotyledons</taxon>
        <taxon>Gunneridae</taxon>
        <taxon>Pentapetalae</taxon>
        <taxon>rosids</taxon>
        <taxon>malvids</taxon>
        <taxon>Malvales</taxon>
        <taxon>Malvaceae</taxon>
        <taxon>Grewioideae</taxon>
        <taxon>Apeibeae</taxon>
        <taxon>Corchorus</taxon>
    </lineage>
</organism>
<keyword evidence="2" id="KW-1185">Reference proteome</keyword>
<dbReference type="EMBL" id="AWUE01021101">
    <property type="protein sequence ID" value="OMO63563.1"/>
    <property type="molecule type" value="Genomic_DNA"/>
</dbReference>
<evidence type="ECO:0008006" key="3">
    <source>
        <dbReference type="Google" id="ProtNLM"/>
    </source>
</evidence>
<protein>
    <recommendedName>
        <fullName evidence="3">Reverse transcriptase</fullName>
    </recommendedName>
</protein>
<dbReference type="Proteomes" id="UP000187203">
    <property type="component" value="Unassembled WGS sequence"/>
</dbReference>
<gene>
    <name evidence="1" type="ORF">COLO4_32344</name>
</gene>
<evidence type="ECO:0000313" key="1">
    <source>
        <dbReference type="EMBL" id="OMO63563.1"/>
    </source>
</evidence>
<dbReference type="AlphaFoldDB" id="A0A1R3GZQ1"/>
<reference evidence="2" key="1">
    <citation type="submission" date="2013-09" db="EMBL/GenBank/DDBJ databases">
        <title>Corchorus olitorius genome sequencing.</title>
        <authorList>
            <person name="Alam M."/>
            <person name="Haque M.S."/>
            <person name="Islam M.S."/>
            <person name="Emdad E.M."/>
            <person name="Islam M.M."/>
            <person name="Ahmed B."/>
            <person name="Halim A."/>
            <person name="Hossen Q.M.M."/>
            <person name="Hossain M.Z."/>
            <person name="Ahmed R."/>
            <person name="Khan M.M."/>
            <person name="Islam R."/>
            <person name="Rashid M.M."/>
            <person name="Khan S.A."/>
            <person name="Rahman M.S."/>
            <person name="Alam M."/>
            <person name="Yahiya A.S."/>
            <person name="Khan M.S."/>
            <person name="Azam M.S."/>
            <person name="Haque T."/>
            <person name="Lashkar M.Z.H."/>
            <person name="Akhand A.I."/>
            <person name="Morshed G."/>
            <person name="Roy S."/>
            <person name="Uddin K.S."/>
            <person name="Rabeya T."/>
            <person name="Hossain A.S."/>
            <person name="Chowdhury A."/>
            <person name="Snigdha A.R."/>
            <person name="Mortoza M.S."/>
            <person name="Matin S.A."/>
            <person name="Hoque S.M.E."/>
            <person name="Islam M.K."/>
            <person name="Roy D.K."/>
            <person name="Haider R."/>
            <person name="Moosa M.M."/>
            <person name="Elias S.M."/>
            <person name="Hasan A.M."/>
            <person name="Jahan S."/>
            <person name="Shafiuddin M."/>
            <person name="Mahmood N."/>
            <person name="Shommy N.S."/>
        </authorList>
    </citation>
    <scope>NUCLEOTIDE SEQUENCE [LARGE SCALE GENOMIC DNA]</scope>
    <source>
        <strain evidence="2">cv. O-4</strain>
    </source>
</reference>
<proteinExistence type="predicted"/>
<comment type="caution">
    <text evidence="1">The sequence shown here is derived from an EMBL/GenBank/DDBJ whole genome shotgun (WGS) entry which is preliminary data.</text>
</comment>
<dbReference type="STRING" id="93759.A0A1R3GZQ1"/>